<dbReference type="AlphaFoldDB" id="A0A1J4Q2J9"/>
<gene>
    <name evidence="2" type="ORF">VT52_014950</name>
</gene>
<dbReference type="RefSeq" id="WP_053055550.1">
    <property type="nucleotide sequence ID" value="NZ_LBDA02000033.1"/>
</dbReference>
<evidence type="ECO:0000256" key="1">
    <source>
        <dbReference type="SAM" id="MobiDB-lite"/>
    </source>
</evidence>
<feature type="region of interest" description="Disordered" evidence="1">
    <location>
        <begin position="1"/>
        <end position="90"/>
    </location>
</feature>
<dbReference type="Proteomes" id="UP000034838">
    <property type="component" value="Unassembled WGS sequence"/>
</dbReference>
<organism evidence="2 3">
    <name type="scientific">Streptomyces malaysiense</name>
    <dbReference type="NCBI Taxonomy" id="1428626"/>
    <lineage>
        <taxon>Bacteria</taxon>
        <taxon>Bacillati</taxon>
        <taxon>Actinomycetota</taxon>
        <taxon>Actinomycetes</taxon>
        <taxon>Kitasatosporales</taxon>
        <taxon>Streptomycetaceae</taxon>
        <taxon>Streptomyces</taxon>
    </lineage>
</organism>
<proteinExistence type="predicted"/>
<keyword evidence="3" id="KW-1185">Reference proteome</keyword>
<protein>
    <submittedName>
        <fullName evidence="2">Uncharacterized protein</fullName>
    </submittedName>
</protein>
<feature type="compositionally biased region" description="Low complexity" evidence="1">
    <location>
        <begin position="29"/>
        <end position="56"/>
    </location>
</feature>
<comment type="caution">
    <text evidence="2">The sequence shown here is derived from an EMBL/GenBank/DDBJ whole genome shotgun (WGS) entry which is preliminary data.</text>
</comment>
<name>A0A1J4Q2J9_9ACTN</name>
<reference evidence="2" key="1">
    <citation type="submission" date="2016-10" db="EMBL/GenBank/DDBJ databases">
        <title>Genome sequence of Streptomyces malaysiense MUSC 136.</title>
        <authorList>
            <person name="Lee L.-H."/>
            <person name="Ser H.-L."/>
        </authorList>
    </citation>
    <scope>NUCLEOTIDE SEQUENCE [LARGE SCALE GENOMIC DNA]</scope>
    <source>
        <strain evidence="2">MUSC 136</strain>
    </source>
</reference>
<dbReference type="EMBL" id="LBDA02000033">
    <property type="protein sequence ID" value="OIK26780.1"/>
    <property type="molecule type" value="Genomic_DNA"/>
</dbReference>
<sequence>MPELYARQRPSAPADPTGPVATAALFDSPTASATPPTPIAAPATARNATTTARTATSGSRYSPYGGAARTSASDADIDHLTSAAATSEID</sequence>
<evidence type="ECO:0000313" key="3">
    <source>
        <dbReference type="Proteomes" id="UP000034838"/>
    </source>
</evidence>
<evidence type="ECO:0000313" key="2">
    <source>
        <dbReference type="EMBL" id="OIK26780.1"/>
    </source>
</evidence>
<accession>A0A1J4Q2J9</accession>